<accession>A0ABV9VWB1</accession>
<gene>
    <name evidence="2" type="ORF">ACFPIJ_22520</name>
</gene>
<reference evidence="3" key="1">
    <citation type="journal article" date="2019" name="Int. J. Syst. Evol. Microbiol.">
        <title>The Global Catalogue of Microorganisms (GCM) 10K type strain sequencing project: providing services to taxonomists for standard genome sequencing and annotation.</title>
        <authorList>
            <consortium name="The Broad Institute Genomics Platform"/>
            <consortium name="The Broad Institute Genome Sequencing Center for Infectious Disease"/>
            <person name="Wu L."/>
            <person name="Ma J."/>
        </authorList>
    </citation>
    <scope>NUCLEOTIDE SEQUENCE [LARGE SCALE GENOMIC DNA]</scope>
    <source>
        <strain evidence="3">CGMCC 4.7152</strain>
    </source>
</reference>
<feature type="region of interest" description="Disordered" evidence="1">
    <location>
        <begin position="47"/>
        <end position="69"/>
    </location>
</feature>
<sequence>MQLAGAHSHVRLLTAVLLLVLGVVWMHMLAAAPLPPAMHAGPSMAAQAMPRCTPDGHHDPCPDEPHDGGHAAAMCQSALPPAIGAPAPTFAASSAALPASPVRTLTLTVAAEAAGGSGCGPPLRSVLSIWRT</sequence>
<evidence type="ECO:0000313" key="2">
    <source>
        <dbReference type="EMBL" id="MFC5000598.1"/>
    </source>
</evidence>
<proteinExistence type="predicted"/>
<dbReference type="EMBL" id="JBHSIU010000027">
    <property type="protein sequence ID" value="MFC5000598.1"/>
    <property type="molecule type" value="Genomic_DNA"/>
</dbReference>
<dbReference type="Proteomes" id="UP001595912">
    <property type="component" value="Unassembled WGS sequence"/>
</dbReference>
<name>A0ABV9VWB1_9ACTN</name>
<organism evidence="2 3">
    <name type="scientific">Dactylosporangium cerinum</name>
    <dbReference type="NCBI Taxonomy" id="1434730"/>
    <lineage>
        <taxon>Bacteria</taxon>
        <taxon>Bacillati</taxon>
        <taxon>Actinomycetota</taxon>
        <taxon>Actinomycetes</taxon>
        <taxon>Micromonosporales</taxon>
        <taxon>Micromonosporaceae</taxon>
        <taxon>Dactylosporangium</taxon>
    </lineage>
</organism>
<comment type="caution">
    <text evidence="2">The sequence shown here is derived from an EMBL/GenBank/DDBJ whole genome shotgun (WGS) entry which is preliminary data.</text>
</comment>
<evidence type="ECO:0000256" key="1">
    <source>
        <dbReference type="SAM" id="MobiDB-lite"/>
    </source>
</evidence>
<dbReference type="Pfam" id="PF19650">
    <property type="entry name" value="DUF6153"/>
    <property type="match status" value="1"/>
</dbReference>
<evidence type="ECO:0000313" key="3">
    <source>
        <dbReference type="Proteomes" id="UP001595912"/>
    </source>
</evidence>
<feature type="compositionally biased region" description="Basic and acidic residues" evidence="1">
    <location>
        <begin position="54"/>
        <end position="69"/>
    </location>
</feature>
<dbReference type="RefSeq" id="WP_380117149.1">
    <property type="nucleotide sequence ID" value="NZ_JBHSIU010000027.1"/>
</dbReference>
<protein>
    <submittedName>
        <fullName evidence="2">DUF6153 family protein</fullName>
    </submittedName>
</protein>
<dbReference type="InterPro" id="IPR046151">
    <property type="entry name" value="DUF6153"/>
</dbReference>
<keyword evidence="3" id="KW-1185">Reference proteome</keyword>